<feature type="transmembrane region" description="Helical" evidence="1">
    <location>
        <begin position="36"/>
        <end position="55"/>
    </location>
</feature>
<protein>
    <submittedName>
        <fullName evidence="2">Uncharacterized protein</fullName>
    </submittedName>
</protein>
<comment type="caution">
    <text evidence="2">The sequence shown here is derived from an EMBL/GenBank/DDBJ whole genome shotgun (WGS) entry which is preliminary data.</text>
</comment>
<organism evidence="2 3">
    <name type="scientific">Asticcacaulis benevestitus DSM 16100 = ATCC BAA-896</name>
    <dbReference type="NCBI Taxonomy" id="1121022"/>
    <lineage>
        <taxon>Bacteria</taxon>
        <taxon>Pseudomonadati</taxon>
        <taxon>Pseudomonadota</taxon>
        <taxon>Alphaproteobacteria</taxon>
        <taxon>Caulobacterales</taxon>
        <taxon>Caulobacteraceae</taxon>
        <taxon>Asticcacaulis</taxon>
    </lineage>
</organism>
<dbReference type="EMBL" id="AWGB01000042">
    <property type="protein sequence ID" value="ESQ87763.1"/>
    <property type="molecule type" value="Genomic_DNA"/>
</dbReference>
<keyword evidence="1" id="KW-0472">Membrane</keyword>
<evidence type="ECO:0000313" key="3">
    <source>
        <dbReference type="Proteomes" id="UP000017837"/>
    </source>
</evidence>
<dbReference type="Proteomes" id="UP000017837">
    <property type="component" value="Unassembled WGS sequence"/>
</dbReference>
<name>V4R8K0_9CAUL</name>
<evidence type="ECO:0000256" key="1">
    <source>
        <dbReference type="SAM" id="Phobius"/>
    </source>
</evidence>
<keyword evidence="3" id="KW-1185">Reference proteome</keyword>
<evidence type="ECO:0000313" key="2">
    <source>
        <dbReference type="EMBL" id="ESQ87763.1"/>
    </source>
</evidence>
<keyword evidence="1" id="KW-1133">Transmembrane helix</keyword>
<accession>V4R8K0</accession>
<gene>
    <name evidence="2" type="ORF">ABENE_16970</name>
</gene>
<dbReference type="AlphaFoldDB" id="V4R8K0"/>
<proteinExistence type="predicted"/>
<keyword evidence="1" id="KW-0812">Transmembrane</keyword>
<reference evidence="2 3" key="1">
    <citation type="journal article" date="2014" name="Nature">
        <title>Sequential evolution of bacterial morphology by co-option of a developmental regulator.</title>
        <authorList>
            <person name="Jiang C."/>
            <person name="Brown P.J."/>
            <person name="Ducret A."/>
            <person name="Brun Y.V."/>
        </authorList>
    </citation>
    <scope>NUCLEOTIDE SEQUENCE [LARGE SCALE GENOMIC DNA]</scope>
    <source>
        <strain evidence="2 3">DSM 16100</strain>
    </source>
</reference>
<dbReference type="PATRIC" id="fig|1121022.4.peg.3456"/>
<sequence>MGVILLSAAATGKASAQLRAIRAVAKAAPAVRIKGVLFRLISNLMTFPLILLFVIGRRRTQVIDDNSSHRLRFFIGMAGSHDNATINLRATKEVVGRLRLVSRHYFLHVKLLSYKDLNTKRFRRSSGLIRL</sequence>